<keyword evidence="9" id="KW-0456">Lyase</keyword>
<comment type="catalytic activity">
    <reaction evidence="6">
        <text>L-aspartate + 2-oxoglutarate = oxaloacetate + L-glutamate</text>
        <dbReference type="Rhea" id="RHEA:21824"/>
        <dbReference type="ChEBI" id="CHEBI:16452"/>
        <dbReference type="ChEBI" id="CHEBI:16810"/>
        <dbReference type="ChEBI" id="CHEBI:29985"/>
        <dbReference type="ChEBI" id="CHEBI:29991"/>
        <dbReference type="EC" id="2.6.1.1"/>
    </reaction>
</comment>
<name>A0AA41YKK7_9PROT</name>
<keyword evidence="5" id="KW-0663">Pyridoxal phosphate</keyword>
<evidence type="ECO:0000256" key="6">
    <source>
        <dbReference type="ARBA" id="ARBA00049185"/>
    </source>
</evidence>
<evidence type="ECO:0000313" key="10">
    <source>
        <dbReference type="Proteomes" id="UP001165679"/>
    </source>
</evidence>
<dbReference type="InterPro" id="IPR015422">
    <property type="entry name" value="PyrdxlP-dep_Trfase_small"/>
</dbReference>
<protein>
    <recommendedName>
        <fullName evidence="7">Aspartate 4-decarboxylase</fullName>
        <ecNumber evidence="7">4.1.1.12</ecNumber>
    </recommendedName>
</protein>
<evidence type="ECO:0000259" key="8">
    <source>
        <dbReference type="Pfam" id="PF00155"/>
    </source>
</evidence>
<dbReference type="EC" id="4.1.1.12" evidence="7"/>
<dbReference type="AlphaFoldDB" id="A0AA41YKK7"/>
<accession>A0AA41YKK7</accession>
<dbReference type="GO" id="GO:0006531">
    <property type="term" value="P:aspartate metabolic process"/>
    <property type="evidence" value="ECO:0007669"/>
    <property type="project" value="UniProtKB-UniRule"/>
</dbReference>
<dbReference type="RefSeq" id="WP_264712706.1">
    <property type="nucleotide sequence ID" value="NZ_JAPDNT010000002.1"/>
</dbReference>
<dbReference type="InterPro" id="IPR050596">
    <property type="entry name" value="AspAT/PAT-like"/>
</dbReference>
<dbReference type="Proteomes" id="UP001165679">
    <property type="component" value="Unassembled WGS sequence"/>
</dbReference>
<evidence type="ECO:0000256" key="7">
    <source>
        <dbReference type="NCBIfam" id="TIGR03801"/>
    </source>
</evidence>
<dbReference type="Gene3D" id="3.40.640.10">
    <property type="entry name" value="Type I PLP-dependent aspartate aminotransferase-like (Major domain)"/>
    <property type="match status" value="1"/>
</dbReference>
<reference evidence="9" key="2">
    <citation type="submission" date="2022-10" db="EMBL/GenBank/DDBJ databases">
        <authorList>
            <person name="Trinh H.N."/>
        </authorList>
    </citation>
    <scope>NUCLEOTIDE SEQUENCE</scope>
    <source>
        <strain evidence="9">RN2-1</strain>
    </source>
</reference>
<dbReference type="GO" id="GO:0047688">
    <property type="term" value="F:aspartate 4-decarboxylase activity"/>
    <property type="evidence" value="ECO:0007669"/>
    <property type="project" value="UniProtKB-UniRule"/>
</dbReference>
<dbReference type="EMBL" id="JAPDNT010000002">
    <property type="protein sequence ID" value="MCW3474086.1"/>
    <property type="molecule type" value="Genomic_DNA"/>
</dbReference>
<dbReference type="Gene3D" id="3.90.1150.10">
    <property type="entry name" value="Aspartate Aminotransferase, domain 1"/>
    <property type="match status" value="1"/>
</dbReference>
<dbReference type="InterPro" id="IPR004839">
    <property type="entry name" value="Aminotransferase_I/II_large"/>
</dbReference>
<proteinExistence type="inferred from homology"/>
<keyword evidence="3 9" id="KW-0032">Aminotransferase</keyword>
<evidence type="ECO:0000256" key="1">
    <source>
        <dbReference type="ARBA" id="ARBA00001933"/>
    </source>
</evidence>
<dbReference type="CDD" id="cd00609">
    <property type="entry name" value="AAT_like"/>
    <property type="match status" value="1"/>
</dbReference>
<dbReference type="GO" id="GO:0030170">
    <property type="term" value="F:pyridoxal phosphate binding"/>
    <property type="evidence" value="ECO:0007669"/>
    <property type="project" value="InterPro"/>
</dbReference>
<dbReference type="InterPro" id="IPR015424">
    <property type="entry name" value="PyrdxlP-dep_Trfase"/>
</dbReference>
<reference evidence="9" key="1">
    <citation type="submission" date="2022-09" db="EMBL/GenBank/DDBJ databases">
        <title>Rhodovastum sp. nov. RN2-1 isolated from soil in Seongnam, South Korea.</title>
        <authorList>
            <person name="Le N.T."/>
        </authorList>
    </citation>
    <scope>NUCLEOTIDE SEQUENCE</scope>
    <source>
        <strain evidence="9">RN2-1</strain>
    </source>
</reference>
<evidence type="ECO:0000256" key="3">
    <source>
        <dbReference type="ARBA" id="ARBA00022576"/>
    </source>
</evidence>
<comment type="caution">
    <text evidence="9">The sequence shown here is derived from an EMBL/GenBank/DDBJ whole genome shotgun (WGS) entry which is preliminary data.</text>
</comment>
<dbReference type="InterPro" id="IPR022518">
    <property type="entry name" value="Aspartate_4-decarboxylase"/>
</dbReference>
<evidence type="ECO:0000256" key="2">
    <source>
        <dbReference type="ARBA" id="ARBA00007441"/>
    </source>
</evidence>
<dbReference type="NCBIfam" id="TIGR03801">
    <property type="entry name" value="asp_4_decarbox"/>
    <property type="match status" value="1"/>
</dbReference>
<dbReference type="PANTHER" id="PTHR46383:SF1">
    <property type="entry name" value="ASPARTATE AMINOTRANSFERASE"/>
    <property type="match status" value="1"/>
</dbReference>
<keyword evidence="10" id="KW-1185">Reference proteome</keyword>
<evidence type="ECO:0000256" key="4">
    <source>
        <dbReference type="ARBA" id="ARBA00022679"/>
    </source>
</evidence>
<dbReference type="Pfam" id="PF00155">
    <property type="entry name" value="Aminotran_1_2"/>
    <property type="match status" value="1"/>
</dbReference>
<comment type="cofactor">
    <cofactor evidence="1">
        <name>pyridoxal 5'-phosphate</name>
        <dbReference type="ChEBI" id="CHEBI:597326"/>
    </cofactor>
</comment>
<sequence length="536" mass="59913">METVTLRNFEALSPFEIKDELIKLAKATAQKEQLAFLNAGRGNPNWIATTARDGFFLFGQFALSESRRVMEDPAGLGGMPQMKGIAGRLDMWLTRHADMPGADFLKSMVAFAISKFGFDRDAFVHELADSIIGDNYPVPDRMLAHNEQIVHEYLMWAMCGEPRPSGQFDLFAVEGGTAAMCYIFKSLKANRLLNAGDTIALGTPIFTPYLEMPELEDYGLNVVPVQAPQENRFQFTDEQLKKLEDPKVKAFFLVNPGNPTAMAVSPETLDKIVTLVKTKRPDLILLTDDVYGTFVKGFRSLLGALPQNTIGVYSYSKYFGCTGWRLGVIAVHQDNILDAAIAKLPESTLAALDTRYSTLTLEPRKLKFIDRLVADSRDVALNHTAGLSLPQQVMMTLFSLCELMDAEKRYQDACIAIVHDRFWLMVKSLGLELAPNPLYDFYYGLIDFEFWARKNVGEEVVDYMKKNVHPLDIVFRLAEDYGIVLLNGGGFHAPDWSARVSFANLPDQVYSDIGRAVRAVARGYLQAYQATKKSTA</sequence>
<comment type="similarity">
    <text evidence="2">Belongs to the class-I pyridoxal-phosphate-dependent aminotransferase family.</text>
</comment>
<dbReference type="SUPFAM" id="SSF53383">
    <property type="entry name" value="PLP-dependent transferases"/>
    <property type="match status" value="1"/>
</dbReference>
<dbReference type="PANTHER" id="PTHR46383">
    <property type="entry name" value="ASPARTATE AMINOTRANSFERASE"/>
    <property type="match status" value="1"/>
</dbReference>
<dbReference type="NCBIfam" id="NF006755">
    <property type="entry name" value="PRK09275.1"/>
    <property type="match status" value="1"/>
</dbReference>
<keyword evidence="4 9" id="KW-0808">Transferase</keyword>
<dbReference type="GO" id="GO:0004069">
    <property type="term" value="F:L-aspartate:2-oxoglutarate aminotransferase activity"/>
    <property type="evidence" value="ECO:0007669"/>
    <property type="project" value="UniProtKB-EC"/>
</dbReference>
<evidence type="ECO:0000256" key="5">
    <source>
        <dbReference type="ARBA" id="ARBA00022898"/>
    </source>
</evidence>
<dbReference type="InterPro" id="IPR015421">
    <property type="entry name" value="PyrdxlP-dep_Trfase_major"/>
</dbReference>
<organism evidence="9 10">
    <name type="scientific">Limobrevibacterium gyesilva</name>
    <dbReference type="NCBI Taxonomy" id="2991712"/>
    <lineage>
        <taxon>Bacteria</taxon>
        <taxon>Pseudomonadati</taxon>
        <taxon>Pseudomonadota</taxon>
        <taxon>Alphaproteobacteria</taxon>
        <taxon>Acetobacterales</taxon>
        <taxon>Acetobacteraceae</taxon>
        <taxon>Limobrevibacterium</taxon>
    </lineage>
</organism>
<dbReference type="Gene3D" id="1.10.20.110">
    <property type="match status" value="1"/>
</dbReference>
<evidence type="ECO:0000313" key="9">
    <source>
        <dbReference type="EMBL" id="MCW3474086.1"/>
    </source>
</evidence>
<gene>
    <name evidence="9" type="ORF">OL599_05795</name>
</gene>
<feature type="domain" description="Aminotransferase class I/classII large" evidence="8">
    <location>
        <begin position="192"/>
        <end position="340"/>
    </location>
</feature>